<evidence type="ECO:0000256" key="9">
    <source>
        <dbReference type="ARBA" id="ARBA00022842"/>
    </source>
</evidence>
<dbReference type="SMART" id="SM00382">
    <property type="entry name" value="AAA"/>
    <property type="match status" value="1"/>
</dbReference>
<keyword evidence="7" id="KW-0999">Mitochondrion inner membrane</keyword>
<dbReference type="Gene3D" id="1.20.1560.10">
    <property type="entry name" value="ABC transporter type 1, transmembrane domain"/>
    <property type="match status" value="1"/>
</dbReference>
<keyword evidence="3" id="KW-0813">Transport</keyword>
<dbReference type="PROSITE" id="PS50893">
    <property type="entry name" value="ABC_TRANSPORTER_2"/>
    <property type="match status" value="1"/>
</dbReference>
<dbReference type="InterPro" id="IPR027417">
    <property type="entry name" value="P-loop_NTPase"/>
</dbReference>
<dbReference type="GO" id="GO:0016887">
    <property type="term" value="F:ATP hydrolysis activity"/>
    <property type="evidence" value="ECO:0007669"/>
    <property type="project" value="InterPro"/>
</dbReference>
<dbReference type="GO" id="GO:0046872">
    <property type="term" value="F:metal ion binding"/>
    <property type="evidence" value="ECO:0007669"/>
    <property type="project" value="UniProtKB-KW"/>
</dbReference>
<keyword evidence="6" id="KW-0547">Nucleotide-binding</keyword>
<keyword evidence="15 21" id="KW-0472">Membrane</keyword>
<dbReference type="InterPro" id="IPR011527">
    <property type="entry name" value="ABC1_TM_dom"/>
</dbReference>
<dbReference type="FunFam" id="1.20.1560.10:FF:000048">
    <property type="entry name" value="ATP-binding cassette sub-family B member 10, mitochondrial"/>
    <property type="match status" value="1"/>
</dbReference>
<feature type="transmembrane region" description="Helical" evidence="21">
    <location>
        <begin position="312"/>
        <end position="336"/>
    </location>
</feature>
<evidence type="ECO:0000256" key="1">
    <source>
        <dbReference type="ARBA" id="ARBA00004448"/>
    </source>
</evidence>
<keyword evidence="4 21" id="KW-0812">Transmembrane</keyword>
<evidence type="ECO:0000256" key="19">
    <source>
        <dbReference type="ARBA" id="ARBA00075187"/>
    </source>
</evidence>
<dbReference type="GO" id="GO:0015421">
    <property type="term" value="F:ABC-type oligopeptide transporter activity"/>
    <property type="evidence" value="ECO:0007669"/>
    <property type="project" value="TreeGrafter"/>
</dbReference>
<sequence>MFLAFKNINKTHVNILLKTSLRPNIKLDFNRSFTHLQKNFKPNNKNLKSLANIFVRQAKFSAKNEPVKKVKISKGEIKRLLSLAKPEKYKLALAMVLLIISSGVTMAVPFCIGKLIDFIQKGDKETMKENLKNITLIMAGIFIIGALANFGRVFIIQSTGQRIVARLRKNLFQSVMYQDMAFYDKNKTGELINRLSTDSEVVGLSISQNLSDGLRSGIQAVGGIGMMLYMSPQLSAFGLAIVPAVTAFAIVFGRYIKKLSKKVQDVLASATEVAEEKMSNIRTVRAFAQEDKEINAYTKSVTDVMNMKFKEAFAYGVFFGTTGLSGNLIVLSVFYFGGSYIADQIITVGDLSAFMLYSAWVGISMSGLSSFYTELMRGIGASTRTWEIIDRQPKIPILTSNKIEIDSRIFNKDIKFENIHFSYPSREEQTIFKNLDFTIPGGKICAVVGPSGSGKSTLASLLLRFYDPQEGSVKIGGHDIRLMSQSWLRNHIGTVPQEPALFSMSIKDNIAYGLPNSESITMEQIYEAARKANAFSFIEQFPDKFNTMVGQRGLNLSGGQKQRIALARAILRNPQILLLDEATSALDAASEHLVQEALERIMKDRTVIIIAHRLSTIKNADIIAVINGGRIMEQGSYNELIQNDKGLFKELVARQTIKVD</sequence>
<dbReference type="GO" id="GO:0090374">
    <property type="term" value="P:oligopeptide export from mitochondrion"/>
    <property type="evidence" value="ECO:0007669"/>
    <property type="project" value="TreeGrafter"/>
</dbReference>
<keyword evidence="8" id="KW-0067">ATP-binding</keyword>
<dbReference type="PANTHER" id="PTHR43394:SF1">
    <property type="entry name" value="ATP-BINDING CASSETTE SUB-FAMILY B MEMBER 10, MITOCHONDRIAL"/>
    <property type="match status" value="1"/>
</dbReference>
<dbReference type="SUPFAM" id="SSF52540">
    <property type="entry name" value="P-loop containing nucleoside triphosphate hydrolases"/>
    <property type="match status" value="1"/>
</dbReference>
<comment type="subcellular location">
    <subcellularLocation>
        <location evidence="1">Mitochondrion inner membrane</location>
        <topology evidence="1">Multi-pass membrane protein</topology>
    </subcellularLocation>
</comment>
<dbReference type="InterPro" id="IPR003593">
    <property type="entry name" value="AAA+_ATPase"/>
</dbReference>
<comment type="function">
    <text evidence="17">ATP-dependent transporter located in the mitochondrial inner membrane that catalyzes the export of biliverdin from the mitochondrial matrix, and plays a crucial role in hemoglobin synthesis and antioxidative stress. Participates in the early step of the heme biosynthetic process during insertion of iron into protoporphyrin IX (PPIX). Involved in the stabilization of the iron transporter mitoferrin-1/SLC25A37. In addition may be involved in mitochondrial unfolded protein response (UPRmt) signaling pathway, although ABCB10 probably does not participate in peptide export from mitochondria.</text>
</comment>
<evidence type="ECO:0000256" key="12">
    <source>
        <dbReference type="ARBA" id="ARBA00022989"/>
    </source>
</evidence>
<evidence type="ECO:0000256" key="5">
    <source>
        <dbReference type="ARBA" id="ARBA00022723"/>
    </source>
</evidence>
<feature type="domain" description="ABC transmembrane type-1" evidence="23">
    <location>
        <begin position="92"/>
        <end position="377"/>
    </location>
</feature>
<dbReference type="AlphaFoldDB" id="A0A813ZGW4"/>
<reference evidence="24" key="1">
    <citation type="submission" date="2021-02" db="EMBL/GenBank/DDBJ databases">
        <authorList>
            <person name="Nowell W R."/>
        </authorList>
    </citation>
    <scope>NUCLEOTIDE SEQUENCE</scope>
    <source>
        <strain evidence="24">Ploen Becks lab</strain>
    </source>
</reference>
<dbReference type="Pfam" id="PF00664">
    <property type="entry name" value="ABC_membrane"/>
    <property type="match status" value="1"/>
</dbReference>
<evidence type="ECO:0000256" key="21">
    <source>
        <dbReference type="SAM" id="Phobius"/>
    </source>
</evidence>
<protein>
    <recommendedName>
        <fullName evidence="18">ATP-binding cassette sub-family B member 10, mitochondrial</fullName>
    </recommendedName>
    <alternativeName>
        <fullName evidence="19">ABC-mitochondrial erythroid protein</fullName>
    </alternativeName>
    <alternativeName>
        <fullName evidence="20">ATP-binding cassette transporter 10</fullName>
    </alternativeName>
</protein>
<evidence type="ECO:0000256" key="13">
    <source>
        <dbReference type="ARBA" id="ARBA00022990"/>
    </source>
</evidence>
<accession>A0A813ZGW4</accession>
<evidence type="ECO:0000259" key="23">
    <source>
        <dbReference type="PROSITE" id="PS50929"/>
    </source>
</evidence>
<dbReference type="CDD" id="cd03249">
    <property type="entry name" value="ABC_MTABC3_MDL1_MDL2"/>
    <property type="match status" value="1"/>
</dbReference>
<dbReference type="PANTHER" id="PTHR43394">
    <property type="entry name" value="ATP-DEPENDENT PERMEASE MDL1, MITOCHONDRIAL"/>
    <property type="match status" value="1"/>
</dbReference>
<keyword evidence="11" id="KW-1278">Translocase</keyword>
<keyword evidence="5" id="KW-0479">Metal-binding</keyword>
<dbReference type="FunFam" id="3.40.50.300:FF:000403">
    <property type="entry name" value="ATP-binding cassette sub-family B member 8, mitochondrial"/>
    <property type="match status" value="1"/>
</dbReference>
<evidence type="ECO:0000256" key="10">
    <source>
        <dbReference type="ARBA" id="ARBA00022946"/>
    </source>
</evidence>
<dbReference type="SUPFAM" id="SSF90123">
    <property type="entry name" value="ABC transporter transmembrane region"/>
    <property type="match status" value="1"/>
</dbReference>
<evidence type="ECO:0000256" key="3">
    <source>
        <dbReference type="ARBA" id="ARBA00022448"/>
    </source>
</evidence>
<comment type="catalytic activity">
    <reaction evidence="16">
        <text>biliverdin IXalpha(in) + ATP + H2O = biliverdin IXalpha(out) + ADP + phosphate + H(+)</text>
        <dbReference type="Rhea" id="RHEA:82359"/>
        <dbReference type="ChEBI" id="CHEBI:15377"/>
        <dbReference type="ChEBI" id="CHEBI:15378"/>
        <dbReference type="ChEBI" id="CHEBI:30616"/>
        <dbReference type="ChEBI" id="CHEBI:43474"/>
        <dbReference type="ChEBI" id="CHEBI:57991"/>
        <dbReference type="ChEBI" id="CHEBI:456216"/>
    </reaction>
    <physiologicalReaction direction="left-to-right" evidence="16">
        <dbReference type="Rhea" id="RHEA:82360"/>
    </physiologicalReaction>
</comment>
<dbReference type="InterPro" id="IPR039421">
    <property type="entry name" value="Type_1_exporter"/>
</dbReference>
<evidence type="ECO:0000256" key="2">
    <source>
        <dbReference type="ARBA" id="ARBA00005580"/>
    </source>
</evidence>
<dbReference type="Proteomes" id="UP000663879">
    <property type="component" value="Unassembled WGS sequence"/>
</dbReference>
<dbReference type="PIRSF" id="PIRSF002773">
    <property type="entry name" value="ABC_prm/ATPase_B"/>
    <property type="match status" value="1"/>
</dbReference>
<dbReference type="EMBL" id="CAJNOC010001885">
    <property type="protein sequence ID" value="CAF0898274.1"/>
    <property type="molecule type" value="Genomic_DNA"/>
</dbReference>
<dbReference type="CDD" id="cd18573">
    <property type="entry name" value="ABC_6TM_ABCB10_like"/>
    <property type="match status" value="1"/>
</dbReference>
<evidence type="ECO:0000256" key="7">
    <source>
        <dbReference type="ARBA" id="ARBA00022792"/>
    </source>
</evidence>
<feature type="transmembrane region" description="Helical" evidence="21">
    <location>
        <begin position="356"/>
        <end position="375"/>
    </location>
</feature>
<keyword evidence="14" id="KW-0496">Mitochondrion</keyword>
<evidence type="ECO:0000256" key="16">
    <source>
        <dbReference type="ARBA" id="ARBA00052250"/>
    </source>
</evidence>
<keyword evidence="25" id="KW-1185">Reference proteome</keyword>
<evidence type="ECO:0000256" key="20">
    <source>
        <dbReference type="ARBA" id="ARBA00083334"/>
    </source>
</evidence>
<keyword evidence="10" id="KW-0809">Transit peptide</keyword>
<evidence type="ECO:0000313" key="24">
    <source>
        <dbReference type="EMBL" id="CAF0898274.1"/>
    </source>
</evidence>
<dbReference type="GO" id="GO:0042802">
    <property type="term" value="F:identical protein binding"/>
    <property type="evidence" value="ECO:0007669"/>
    <property type="project" value="UniProtKB-ARBA"/>
</dbReference>
<evidence type="ECO:0000256" key="15">
    <source>
        <dbReference type="ARBA" id="ARBA00023136"/>
    </source>
</evidence>
<dbReference type="InterPro" id="IPR003439">
    <property type="entry name" value="ABC_transporter-like_ATP-bd"/>
</dbReference>
<evidence type="ECO:0000256" key="14">
    <source>
        <dbReference type="ARBA" id="ARBA00023128"/>
    </source>
</evidence>
<evidence type="ECO:0000256" key="18">
    <source>
        <dbReference type="ARBA" id="ARBA00072683"/>
    </source>
</evidence>
<feature type="domain" description="ABC transporter" evidence="22">
    <location>
        <begin position="414"/>
        <end position="653"/>
    </location>
</feature>
<keyword evidence="12 21" id="KW-1133">Transmembrane helix</keyword>
<evidence type="ECO:0000256" key="8">
    <source>
        <dbReference type="ARBA" id="ARBA00022840"/>
    </source>
</evidence>
<evidence type="ECO:0000313" key="25">
    <source>
        <dbReference type="Proteomes" id="UP000663879"/>
    </source>
</evidence>
<evidence type="ECO:0000256" key="11">
    <source>
        <dbReference type="ARBA" id="ARBA00022967"/>
    </source>
</evidence>
<name>A0A813ZGW4_9BILA</name>
<dbReference type="GO" id="GO:0005524">
    <property type="term" value="F:ATP binding"/>
    <property type="evidence" value="ECO:0007669"/>
    <property type="project" value="UniProtKB-KW"/>
</dbReference>
<proteinExistence type="inferred from homology"/>
<keyword evidence="13" id="KW-0007">Acetylation</keyword>
<feature type="transmembrane region" description="Helical" evidence="21">
    <location>
        <begin position="234"/>
        <end position="252"/>
    </location>
</feature>
<dbReference type="PROSITE" id="PS00211">
    <property type="entry name" value="ABC_TRANSPORTER_1"/>
    <property type="match status" value="1"/>
</dbReference>
<dbReference type="OrthoDB" id="6500128at2759"/>
<organism evidence="24 25">
    <name type="scientific">Brachionus calyciflorus</name>
    <dbReference type="NCBI Taxonomy" id="104777"/>
    <lineage>
        <taxon>Eukaryota</taxon>
        <taxon>Metazoa</taxon>
        <taxon>Spiralia</taxon>
        <taxon>Gnathifera</taxon>
        <taxon>Rotifera</taxon>
        <taxon>Eurotatoria</taxon>
        <taxon>Monogononta</taxon>
        <taxon>Pseudotrocha</taxon>
        <taxon>Ploima</taxon>
        <taxon>Brachionidae</taxon>
        <taxon>Brachionus</taxon>
    </lineage>
</organism>
<evidence type="ECO:0000259" key="22">
    <source>
        <dbReference type="PROSITE" id="PS50893"/>
    </source>
</evidence>
<feature type="transmembrane region" description="Helical" evidence="21">
    <location>
        <begin position="91"/>
        <end position="113"/>
    </location>
</feature>
<dbReference type="Pfam" id="PF00005">
    <property type="entry name" value="ABC_tran"/>
    <property type="match status" value="1"/>
</dbReference>
<dbReference type="Gene3D" id="3.40.50.300">
    <property type="entry name" value="P-loop containing nucleotide triphosphate hydrolases"/>
    <property type="match status" value="1"/>
</dbReference>
<comment type="caution">
    <text evidence="24">The sequence shown here is derived from an EMBL/GenBank/DDBJ whole genome shotgun (WGS) entry which is preliminary data.</text>
</comment>
<comment type="similarity">
    <text evidence="2">Belongs to the ABC transporter superfamily. ABCB family. Mitochondrial peptide exporter (TC 3.A.1.212) subfamily.</text>
</comment>
<gene>
    <name evidence="24" type="ORF">OXX778_LOCUS11265</name>
</gene>
<evidence type="ECO:0000256" key="17">
    <source>
        <dbReference type="ARBA" id="ARBA00055589"/>
    </source>
</evidence>
<dbReference type="PROSITE" id="PS50929">
    <property type="entry name" value="ABC_TM1F"/>
    <property type="match status" value="1"/>
</dbReference>
<dbReference type="InterPro" id="IPR017871">
    <property type="entry name" value="ABC_transporter-like_CS"/>
</dbReference>
<keyword evidence="9" id="KW-0460">Magnesium</keyword>
<dbReference type="GO" id="GO:0005743">
    <property type="term" value="C:mitochondrial inner membrane"/>
    <property type="evidence" value="ECO:0007669"/>
    <property type="project" value="UniProtKB-SubCell"/>
</dbReference>
<evidence type="ECO:0000256" key="6">
    <source>
        <dbReference type="ARBA" id="ARBA00022741"/>
    </source>
</evidence>
<feature type="transmembrane region" description="Helical" evidence="21">
    <location>
        <begin position="134"/>
        <end position="155"/>
    </location>
</feature>
<dbReference type="InterPro" id="IPR036640">
    <property type="entry name" value="ABC1_TM_sf"/>
</dbReference>
<evidence type="ECO:0000256" key="4">
    <source>
        <dbReference type="ARBA" id="ARBA00022692"/>
    </source>
</evidence>